<dbReference type="EMBL" id="BONH01000007">
    <property type="protein sequence ID" value="GIF96960.1"/>
    <property type="molecule type" value="Genomic_DNA"/>
</dbReference>
<accession>A0A8J3KGZ6</accession>
<feature type="transmembrane region" description="Helical" evidence="2">
    <location>
        <begin position="198"/>
        <end position="219"/>
    </location>
</feature>
<feature type="region of interest" description="Disordered" evidence="1">
    <location>
        <begin position="63"/>
        <end position="103"/>
    </location>
</feature>
<dbReference type="AlphaFoldDB" id="A0A8J3KGZ6"/>
<keyword evidence="4" id="KW-1185">Reference proteome</keyword>
<name>A0A8J3KGZ6_9ACTN</name>
<evidence type="ECO:0000256" key="2">
    <source>
        <dbReference type="SAM" id="Phobius"/>
    </source>
</evidence>
<organism evidence="3 4">
    <name type="scientific">Catellatospora citrea</name>
    <dbReference type="NCBI Taxonomy" id="53366"/>
    <lineage>
        <taxon>Bacteria</taxon>
        <taxon>Bacillati</taxon>
        <taxon>Actinomycetota</taxon>
        <taxon>Actinomycetes</taxon>
        <taxon>Micromonosporales</taxon>
        <taxon>Micromonosporaceae</taxon>
        <taxon>Catellatospora</taxon>
    </lineage>
</organism>
<evidence type="ECO:0000313" key="4">
    <source>
        <dbReference type="Proteomes" id="UP000659904"/>
    </source>
</evidence>
<evidence type="ECO:0000313" key="3">
    <source>
        <dbReference type="EMBL" id="GIF96960.1"/>
    </source>
</evidence>
<keyword evidence="2" id="KW-1133">Transmembrane helix</keyword>
<keyword evidence="2" id="KW-0812">Transmembrane</keyword>
<feature type="compositionally biased region" description="Low complexity" evidence="1">
    <location>
        <begin position="74"/>
        <end position="83"/>
    </location>
</feature>
<dbReference type="RefSeq" id="WP_120314838.1">
    <property type="nucleotide sequence ID" value="NZ_BONH01000007.1"/>
</dbReference>
<protein>
    <submittedName>
        <fullName evidence="3">Uncharacterized protein</fullName>
    </submittedName>
</protein>
<dbReference type="Proteomes" id="UP000659904">
    <property type="component" value="Unassembled WGS sequence"/>
</dbReference>
<reference evidence="3 4" key="1">
    <citation type="submission" date="2021-01" db="EMBL/GenBank/DDBJ databases">
        <title>Whole genome shotgun sequence of Catellatospora citrea NBRC 14495.</title>
        <authorList>
            <person name="Komaki H."/>
            <person name="Tamura T."/>
        </authorList>
    </citation>
    <scope>NUCLEOTIDE SEQUENCE [LARGE SCALE GENOMIC DNA]</scope>
    <source>
        <strain evidence="3 4">NBRC 14495</strain>
    </source>
</reference>
<proteinExistence type="predicted"/>
<gene>
    <name evidence="3" type="ORF">Cci01nite_20540</name>
</gene>
<keyword evidence="2" id="KW-0472">Membrane</keyword>
<evidence type="ECO:0000256" key="1">
    <source>
        <dbReference type="SAM" id="MobiDB-lite"/>
    </source>
</evidence>
<comment type="caution">
    <text evidence="3">The sequence shown here is derived from an EMBL/GenBank/DDBJ whole genome shotgun (WGS) entry which is preliminary data.</text>
</comment>
<sequence>MTDPDGLADKRAKWQRYFEGRLTGSDAEIRAATDAAMDAIRRRADVNGVIEAGLAAARQFRATGSAPTPPAAPPRTQSTAAPRVPTSAPRAASRGPVGTASSGIVNGFQQRQEMIGRTYFTVWNFRLERSDEAGRPLPAIPVEMKGRYFNGAISNGDLVDVGRSFTPGKLVRTNRVRNATVGVDVSAVGRQFRVLRGVFIAIFVVIALCIFGLIISVMLDIQSFDLPDPQLPE</sequence>